<name>A0ABS9XDE1_9ACTN</name>
<dbReference type="InterPro" id="IPR032710">
    <property type="entry name" value="NTF2-like_dom_sf"/>
</dbReference>
<organism evidence="1 2">
    <name type="scientific">Streptomyces spinosisporus</name>
    <dbReference type="NCBI Taxonomy" id="2927582"/>
    <lineage>
        <taxon>Bacteria</taxon>
        <taxon>Bacillati</taxon>
        <taxon>Actinomycetota</taxon>
        <taxon>Actinomycetes</taxon>
        <taxon>Kitasatosporales</taxon>
        <taxon>Streptomycetaceae</taxon>
        <taxon>Streptomyces</taxon>
    </lineage>
</organism>
<dbReference type="SUPFAM" id="SSF54427">
    <property type="entry name" value="NTF2-like"/>
    <property type="match status" value="1"/>
</dbReference>
<dbReference type="Gene3D" id="3.10.450.50">
    <property type="match status" value="1"/>
</dbReference>
<comment type="caution">
    <text evidence="1">The sequence shown here is derived from an EMBL/GenBank/DDBJ whole genome shotgun (WGS) entry which is preliminary data.</text>
</comment>
<protein>
    <submittedName>
        <fullName evidence="1">Nuclear transport factor 2 family protein</fullName>
    </submittedName>
</protein>
<dbReference type="RefSeq" id="WP_016435623.1">
    <property type="nucleotide sequence ID" value="NZ_JALDAX010000003.1"/>
</dbReference>
<accession>A0ABS9XDE1</accession>
<keyword evidence="2" id="KW-1185">Reference proteome</keyword>
<evidence type="ECO:0000313" key="2">
    <source>
        <dbReference type="Proteomes" id="UP001165270"/>
    </source>
</evidence>
<dbReference type="Proteomes" id="UP001165270">
    <property type="component" value="Unassembled WGS sequence"/>
</dbReference>
<gene>
    <name evidence="1" type="ORF">MQN93_10320</name>
</gene>
<sequence length="124" mass="13877">MIDLKKLDQWNDMWNGAFDLADELCSPEFSIFFGRDASTHNGDDITNAAQLKTFMRDFRASLGDDLEFTLVRTFADAGAAFAVSLWNLRVGPDRTVGGIDVFQFDEAGRIRRVHSVTGQRGVIE</sequence>
<evidence type="ECO:0000313" key="1">
    <source>
        <dbReference type="EMBL" id="MCI3240114.1"/>
    </source>
</evidence>
<reference evidence="1" key="1">
    <citation type="submission" date="2022-03" db="EMBL/GenBank/DDBJ databases">
        <title>Streptomyces 7R015 and 7R016 isolated from Barleria lupulina in Thailand.</title>
        <authorList>
            <person name="Kanchanasin P."/>
            <person name="Phongsopitanun W."/>
            <person name="Tanasupawat S."/>
        </authorList>
    </citation>
    <scope>NUCLEOTIDE SEQUENCE</scope>
    <source>
        <strain evidence="1">7R016</strain>
    </source>
</reference>
<dbReference type="EMBL" id="JALDAX010000003">
    <property type="protein sequence ID" value="MCI3240114.1"/>
    <property type="molecule type" value="Genomic_DNA"/>
</dbReference>
<proteinExistence type="predicted"/>